<name>A0A0K3AQF5_BABMR</name>
<dbReference type="AlphaFoldDB" id="A0A0K3AQF5"/>
<keyword evidence="1" id="KW-1133">Transmembrane helix</keyword>
<dbReference type="EMBL" id="LN871598">
    <property type="protein sequence ID" value="CTQ40863.1"/>
    <property type="molecule type" value="Genomic_DNA"/>
</dbReference>
<keyword evidence="1" id="KW-0812">Transmembrane</keyword>
<evidence type="ECO:0000256" key="1">
    <source>
        <dbReference type="SAM" id="Phobius"/>
    </source>
</evidence>
<dbReference type="GeneID" id="24424899"/>
<feature type="transmembrane region" description="Helical" evidence="1">
    <location>
        <begin position="87"/>
        <end position="109"/>
    </location>
</feature>
<proteinExistence type="predicted"/>
<feature type="transmembrane region" description="Helical" evidence="1">
    <location>
        <begin position="401"/>
        <end position="421"/>
    </location>
</feature>
<feature type="transmembrane region" description="Helical" evidence="1">
    <location>
        <begin position="241"/>
        <end position="262"/>
    </location>
</feature>
<evidence type="ECO:0000313" key="3">
    <source>
        <dbReference type="Proteomes" id="UP000002899"/>
    </source>
</evidence>
<dbReference type="InterPro" id="IPR036259">
    <property type="entry name" value="MFS_trans_sf"/>
</dbReference>
<feature type="transmembrane region" description="Helical" evidence="1">
    <location>
        <begin position="303"/>
        <end position="325"/>
    </location>
</feature>
<feature type="transmembrane region" description="Helical" evidence="1">
    <location>
        <begin position="337"/>
        <end position="359"/>
    </location>
</feature>
<feature type="transmembrane region" description="Helical" evidence="1">
    <location>
        <begin position="178"/>
        <end position="199"/>
    </location>
</feature>
<dbReference type="Gene3D" id="1.20.1250.20">
    <property type="entry name" value="MFS general substrate transporter like domains"/>
    <property type="match status" value="1"/>
</dbReference>
<dbReference type="Proteomes" id="UP000002899">
    <property type="component" value="Chromosome III"/>
</dbReference>
<reference evidence="2 3" key="2">
    <citation type="journal article" date="2013" name="PLoS ONE">
        <title>Whole genome mapping and re-organization of the nuclear and mitochondrial genomes of Babesia microti isolates.</title>
        <authorList>
            <person name="Cornillot E."/>
            <person name="Dassouli A."/>
            <person name="Garg A."/>
            <person name="Pachikara N."/>
            <person name="Randazzo S."/>
            <person name="Depoix D."/>
            <person name="Carcy B."/>
            <person name="Delbecq S."/>
            <person name="Frutos R."/>
            <person name="Silva J.C."/>
            <person name="Sutton R."/>
            <person name="Krause P.J."/>
            <person name="Mamoun C.B."/>
        </authorList>
    </citation>
    <scope>NUCLEOTIDE SEQUENCE [LARGE SCALE GENOMIC DNA]</scope>
    <source>
        <strain evidence="2 3">RI</strain>
    </source>
</reference>
<evidence type="ECO:0000313" key="2">
    <source>
        <dbReference type="EMBL" id="CTQ40863.1"/>
    </source>
</evidence>
<keyword evidence="1" id="KW-0472">Membrane</keyword>
<reference evidence="2 3" key="3">
    <citation type="journal article" date="2016" name="Sci. Rep.">
        <title>Genome-wide diversity and gene expression profiling of Babesia microti isolates identify polymorphic genes that mediate host-pathogen interactions.</title>
        <authorList>
            <person name="Silva J.C."/>
            <person name="Cornillot E."/>
            <person name="McCracken C."/>
            <person name="Usmani-Brown S."/>
            <person name="Dwivedi A."/>
            <person name="Ifeonu O.O."/>
            <person name="Crabtree J."/>
            <person name="Gotia H.T."/>
            <person name="Virji A.Z."/>
            <person name="Reynes C."/>
            <person name="Colinge J."/>
            <person name="Kumar V."/>
            <person name="Lawres L."/>
            <person name="Pazzi J.E."/>
            <person name="Pablo J.V."/>
            <person name="Hung C."/>
            <person name="Brancato J."/>
            <person name="Kumari P."/>
            <person name="Orvis J."/>
            <person name="Tretina K."/>
            <person name="Chibucos M."/>
            <person name="Ott S."/>
            <person name="Sadzewicz L."/>
            <person name="Sengamalay N."/>
            <person name="Shetty A.C."/>
            <person name="Su Q."/>
            <person name="Tallon L."/>
            <person name="Fraser C.M."/>
            <person name="Frutos R."/>
            <person name="Molina D.M."/>
            <person name="Krause P.J."/>
            <person name="Ben Mamoun C."/>
        </authorList>
    </citation>
    <scope>NUCLEOTIDE SEQUENCE [LARGE SCALE GENOMIC DNA]</scope>
    <source>
        <strain evidence="2 3">RI</strain>
    </source>
</reference>
<keyword evidence="3" id="KW-1185">Reference proteome</keyword>
<sequence>MFSHRPASKANLPLIILIGTLGGVSIGLSLGIQSYGFDVLSQVFEWYQDNDDDTISFYKTMLSVMYIVGIVTSSLFFWLIKLNVRDMICIGHVIALTGSFIASVSFEIFSLGTGMFFIGLAYPFLNYSPFYIIEALSGCQKYIPLHHVGIGFGILISALSSSYFVAYDHFSASMLVKSVWRLLFLLPCFNSIFAIGLIANFANSTDTVRGTPEELKSYKSMKYPEKNILEYVKYSGNIINLVYICFYSIFANAGFLFLSVIFSDDFISSLSPDYFLYYHVLFVFSICVLSVALFYLQNIHHHATHIIHVILQTSIIVLSAVYRGLYSKDNDNVYLKYTLACIYILAYISGDGPLLYKFFFRVDMFAYQKTFLSICNVLSWGGASLVYVLGSTRFSDLVQCFIGIMIGFSTFSIIFSTLLHYNVNFIGKCKLTNGSKSAKM</sequence>
<feature type="transmembrane region" description="Helical" evidence="1">
    <location>
        <begin position="57"/>
        <end position="80"/>
    </location>
</feature>
<feature type="transmembrane region" description="Helical" evidence="1">
    <location>
        <begin position="371"/>
        <end position="389"/>
    </location>
</feature>
<gene>
    <name evidence="2" type="ORF">BMR1_03g01320</name>
</gene>
<reference evidence="2 3" key="1">
    <citation type="journal article" date="2012" name="Nucleic Acids Res.">
        <title>Sequencing of the smallest Apicomplexan genome from the human pathogen Babesia microti.</title>
        <authorList>
            <person name="Cornillot E."/>
            <person name="Hadj-Kaddour K."/>
            <person name="Dassouli A."/>
            <person name="Noel B."/>
            <person name="Ranwez V."/>
            <person name="Vacherie B."/>
            <person name="Augagneur Y."/>
            <person name="Bres V."/>
            <person name="Duclos A."/>
            <person name="Randazzo S."/>
            <person name="Carcy B."/>
            <person name="Debierre-Grockiego F."/>
            <person name="Delbecq S."/>
            <person name="Moubri-Menage K."/>
            <person name="Shams-Eldin H."/>
            <person name="Usmani-Brown S."/>
            <person name="Bringaud F."/>
            <person name="Wincker P."/>
            <person name="Vivares C.P."/>
            <person name="Schwarz R.T."/>
            <person name="Schetters T.P."/>
            <person name="Krause P.J."/>
            <person name="Gorenflot A."/>
            <person name="Berry V."/>
            <person name="Barbe V."/>
            <person name="Ben Mamoun C."/>
        </authorList>
    </citation>
    <scope>NUCLEOTIDE SEQUENCE [LARGE SCALE GENOMIC DNA]</scope>
    <source>
        <strain evidence="2 3">RI</strain>
    </source>
</reference>
<dbReference type="KEGG" id="bmic:BMR1_03g01320"/>
<dbReference type="SUPFAM" id="SSF103473">
    <property type="entry name" value="MFS general substrate transporter"/>
    <property type="match status" value="1"/>
</dbReference>
<feature type="transmembrane region" description="Helical" evidence="1">
    <location>
        <begin position="274"/>
        <end position="296"/>
    </location>
</feature>
<protein>
    <submittedName>
        <fullName evidence="2">Uncharacterized protein</fullName>
    </submittedName>
</protein>
<feature type="transmembrane region" description="Helical" evidence="1">
    <location>
        <begin position="145"/>
        <end position="166"/>
    </location>
</feature>
<dbReference type="VEuPathDB" id="PiroplasmaDB:BMR1_03g01320"/>
<organism evidence="2 3">
    <name type="scientific">Babesia microti (strain RI)</name>
    <dbReference type="NCBI Taxonomy" id="1133968"/>
    <lineage>
        <taxon>Eukaryota</taxon>
        <taxon>Sar</taxon>
        <taxon>Alveolata</taxon>
        <taxon>Apicomplexa</taxon>
        <taxon>Aconoidasida</taxon>
        <taxon>Piroplasmida</taxon>
        <taxon>Babesiidae</taxon>
        <taxon>Babesia</taxon>
    </lineage>
</organism>
<accession>A0A0K3AQF5</accession>
<feature type="transmembrane region" description="Helical" evidence="1">
    <location>
        <begin position="12"/>
        <end position="37"/>
    </location>
</feature>
<dbReference type="RefSeq" id="XP_012648874.1">
    <property type="nucleotide sequence ID" value="XM_012793420.1"/>
</dbReference>
<feature type="transmembrane region" description="Helical" evidence="1">
    <location>
        <begin position="115"/>
        <end position="133"/>
    </location>
</feature>